<keyword evidence="7" id="KW-0963">Cytoplasm</keyword>
<comment type="caution">
    <text evidence="17">The sequence shown here is derived from an EMBL/GenBank/DDBJ whole genome shotgun (WGS) entry which is preliminary data.</text>
</comment>
<evidence type="ECO:0000256" key="15">
    <source>
        <dbReference type="ARBA" id="ARBA00023328"/>
    </source>
</evidence>
<feature type="compositionally biased region" description="Polar residues" evidence="16">
    <location>
        <begin position="617"/>
        <end position="640"/>
    </location>
</feature>
<keyword evidence="18" id="KW-1185">Reference proteome</keyword>
<dbReference type="EMBL" id="JAAAJA010000801">
    <property type="protein sequence ID" value="KAG0249546.1"/>
    <property type="molecule type" value="Genomic_DNA"/>
</dbReference>
<accession>A0A9P6PNK8</accession>
<dbReference type="GO" id="GO:0051301">
    <property type="term" value="P:cell division"/>
    <property type="evidence" value="ECO:0007669"/>
    <property type="project" value="UniProtKB-KW"/>
</dbReference>
<evidence type="ECO:0000256" key="9">
    <source>
        <dbReference type="ARBA" id="ARBA00022701"/>
    </source>
</evidence>
<feature type="region of interest" description="Disordered" evidence="16">
    <location>
        <begin position="748"/>
        <end position="796"/>
    </location>
</feature>
<evidence type="ECO:0000313" key="17">
    <source>
        <dbReference type="EMBL" id="KAG0249546.1"/>
    </source>
</evidence>
<evidence type="ECO:0000256" key="3">
    <source>
        <dbReference type="ARBA" id="ARBA00004629"/>
    </source>
</evidence>
<reference evidence="17" key="1">
    <citation type="journal article" date="2020" name="Fungal Divers.">
        <title>Resolving the Mortierellaceae phylogeny through synthesis of multi-gene phylogenetics and phylogenomics.</title>
        <authorList>
            <person name="Vandepol N."/>
            <person name="Liber J."/>
            <person name="Desiro A."/>
            <person name="Na H."/>
            <person name="Kennedy M."/>
            <person name="Barry K."/>
            <person name="Grigoriev I.V."/>
            <person name="Miller A.N."/>
            <person name="O'Donnell K."/>
            <person name="Stajich J.E."/>
            <person name="Bonito G."/>
        </authorList>
    </citation>
    <scope>NUCLEOTIDE SEQUENCE</scope>
    <source>
        <strain evidence="17">KOD948</strain>
    </source>
</reference>
<evidence type="ECO:0000256" key="10">
    <source>
        <dbReference type="ARBA" id="ARBA00022776"/>
    </source>
</evidence>
<evidence type="ECO:0000256" key="7">
    <source>
        <dbReference type="ARBA" id="ARBA00022490"/>
    </source>
</evidence>
<evidence type="ECO:0000256" key="12">
    <source>
        <dbReference type="ARBA" id="ARBA00023212"/>
    </source>
</evidence>
<keyword evidence="14" id="KW-0131">Cell cycle</keyword>
<keyword evidence="8" id="KW-0132">Cell division</keyword>
<evidence type="ECO:0000256" key="8">
    <source>
        <dbReference type="ARBA" id="ARBA00022618"/>
    </source>
</evidence>
<feature type="region of interest" description="Disordered" evidence="16">
    <location>
        <begin position="120"/>
        <end position="256"/>
    </location>
</feature>
<keyword evidence="13" id="KW-0539">Nucleus</keyword>
<feature type="compositionally biased region" description="Polar residues" evidence="16">
    <location>
        <begin position="241"/>
        <end position="256"/>
    </location>
</feature>
<feature type="compositionally biased region" description="Polar residues" evidence="16">
    <location>
        <begin position="187"/>
        <end position="203"/>
    </location>
</feature>
<dbReference type="PANTHER" id="PTHR28200">
    <property type="entry name" value="DASH COMPLEX SUBUNIT ASK1"/>
    <property type="match status" value="1"/>
</dbReference>
<dbReference type="GO" id="GO:0044732">
    <property type="term" value="C:mitotic spindle pole body"/>
    <property type="evidence" value="ECO:0007669"/>
    <property type="project" value="TreeGrafter"/>
</dbReference>
<keyword evidence="9" id="KW-0493">Microtubule</keyword>
<sequence>MSSEEQMTTEEALEEIERLDQTITRTLQDIDQSFSNCHMIVATKILPQIDRYAEASADVWKFARIWLDFLEACSAPPAPRAVGRRVQALREAREKAAAAAAQGTFSIDPAYSSAYRDGEHIGYEDQDGNITNRPKIHRPPSGILSNIQDSSPMLSTPTTPSRKGPSHPDLSTAGLTTPTRPRYSYGDHTQGSTTPTMTPNSRVLSVPRYTQAASTPPRQPAFARAASTTNVDEDHQDVITPPSTLQFSVPESKLPSTPKSVVAKSLVDRIKMKDGLVVPQPIFVNDDEEEDREVIERYTGGETESADAATKEASGIGGSKKRSRDGDILDEEEGDTSLNRRSRSWASLTDEQRNRERLLKSPRKVASVRDFFASASTTSAKGTSTARRLSFSIGGDDDGEEEDGQLSPSRRLMSQIQAQAEEDEVDPLLAALTTPPDFKETIMRYRAKEALAQKMVPTPDALKSTATSSTTLASTLVPTSAPAPAPAPSAATLALTSASSTVSASSVATTASTVQSSSSLKAANRSSLLTAAPSSNISASTESPAVRNARAAIDSIFKQSFTSGFASASDRRQTMATPTFDSSRNHFHVGSSGDNNNDKGFAFGPGRNSVGPGFFRSGSQMTSTPFGNVSNRRSSNSQASVLGSSILRKPLYGMSPSPASRAAASAIASATTASVAAAPSTLTSSRASRSLSKQPESSPHQSPATQSGGLRRLSQPAGMGIGWFAAGISGPGVSRQSATSIVSTANFLTEGQEEDQPTISTTTGSASKSNRTQTSDSDYSSRGFSTPFSNRVPPPAPRLGYNSDTIMTQSSLGLNHDGFGGYDSEERTRMTMSSERSHGTGGATIPSAEAFTSNVSITTTGTNLGARFNTAGRDGDQEDGEDDDDIMRSPCPPGKNFFGSKTDLMSIAEVAATSTSKSGSDSSSGPGSGTASSTNGQSSASSRGSTLSKRL</sequence>
<keyword evidence="11" id="KW-0995">Kinetochore</keyword>
<evidence type="ECO:0000256" key="4">
    <source>
        <dbReference type="ARBA" id="ARBA00010731"/>
    </source>
</evidence>
<dbReference type="AlphaFoldDB" id="A0A9P6PNK8"/>
<evidence type="ECO:0000256" key="14">
    <source>
        <dbReference type="ARBA" id="ARBA00023306"/>
    </source>
</evidence>
<evidence type="ECO:0000256" key="1">
    <source>
        <dbReference type="ARBA" id="ARBA00004123"/>
    </source>
</evidence>
<protein>
    <recommendedName>
        <fullName evidence="5">DASH complex subunit ASK1</fullName>
    </recommendedName>
</protein>
<feature type="compositionally biased region" description="Acidic residues" evidence="16">
    <location>
        <begin position="876"/>
        <end position="885"/>
    </location>
</feature>
<evidence type="ECO:0000256" key="13">
    <source>
        <dbReference type="ARBA" id="ARBA00023242"/>
    </source>
</evidence>
<keyword evidence="12" id="KW-0206">Cytoskeleton</keyword>
<dbReference type="GO" id="GO:0008608">
    <property type="term" value="P:attachment of spindle microtubules to kinetochore"/>
    <property type="evidence" value="ECO:0007669"/>
    <property type="project" value="InterPro"/>
</dbReference>
<organism evidence="17 18">
    <name type="scientific">Mortierella polycephala</name>
    <dbReference type="NCBI Taxonomy" id="41804"/>
    <lineage>
        <taxon>Eukaryota</taxon>
        <taxon>Fungi</taxon>
        <taxon>Fungi incertae sedis</taxon>
        <taxon>Mucoromycota</taxon>
        <taxon>Mortierellomycotina</taxon>
        <taxon>Mortierellomycetes</taxon>
        <taxon>Mortierellales</taxon>
        <taxon>Mortierellaceae</taxon>
        <taxon>Mortierella</taxon>
    </lineage>
</organism>
<keyword evidence="10" id="KW-0498">Mitosis</keyword>
<dbReference type="InterPro" id="IPR013964">
    <property type="entry name" value="DASH_Ask1"/>
</dbReference>
<feature type="region of interest" description="Disordered" evidence="16">
    <location>
        <begin position="376"/>
        <end position="409"/>
    </location>
</feature>
<evidence type="ECO:0000256" key="11">
    <source>
        <dbReference type="ARBA" id="ARBA00022838"/>
    </source>
</evidence>
<dbReference type="Proteomes" id="UP000726737">
    <property type="component" value="Unassembled WGS sequence"/>
</dbReference>
<dbReference type="GO" id="GO:0005874">
    <property type="term" value="C:microtubule"/>
    <property type="evidence" value="ECO:0007669"/>
    <property type="project" value="UniProtKB-KW"/>
</dbReference>
<dbReference type="Pfam" id="PF08655">
    <property type="entry name" value="DASH_Ask1"/>
    <property type="match status" value="1"/>
</dbReference>
<keyword evidence="15" id="KW-0137">Centromere</keyword>
<feature type="compositionally biased region" description="Polar residues" evidence="16">
    <location>
        <begin position="336"/>
        <end position="349"/>
    </location>
</feature>
<feature type="compositionally biased region" description="Polar residues" evidence="16">
    <location>
        <begin position="693"/>
        <end position="708"/>
    </location>
</feature>
<feature type="compositionally biased region" description="Low complexity" evidence="16">
    <location>
        <begin position="150"/>
        <end position="161"/>
    </location>
</feature>
<gene>
    <name evidence="17" type="primary">ASK1</name>
    <name evidence="17" type="ORF">BG011_009198</name>
</gene>
<feature type="region of interest" description="Disordered" evidence="16">
    <location>
        <begin position="675"/>
        <end position="715"/>
    </location>
</feature>
<evidence type="ECO:0000313" key="18">
    <source>
        <dbReference type="Proteomes" id="UP000726737"/>
    </source>
</evidence>
<evidence type="ECO:0000256" key="2">
    <source>
        <dbReference type="ARBA" id="ARBA00004186"/>
    </source>
</evidence>
<feature type="compositionally biased region" description="Low complexity" evidence="16">
    <location>
        <begin position="675"/>
        <end position="692"/>
    </location>
</feature>
<evidence type="ECO:0000256" key="16">
    <source>
        <dbReference type="SAM" id="MobiDB-lite"/>
    </source>
</evidence>
<feature type="region of interest" description="Disordered" evidence="16">
    <location>
        <begin position="577"/>
        <end position="640"/>
    </location>
</feature>
<feature type="compositionally biased region" description="Low complexity" evidence="16">
    <location>
        <begin position="376"/>
        <end position="386"/>
    </location>
</feature>
<dbReference type="GO" id="GO:0042729">
    <property type="term" value="C:DASH complex"/>
    <property type="evidence" value="ECO:0007669"/>
    <property type="project" value="InterPro"/>
</dbReference>
<evidence type="ECO:0000256" key="5">
    <source>
        <dbReference type="ARBA" id="ARBA00014520"/>
    </source>
</evidence>
<feature type="compositionally biased region" description="Acidic residues" evidence="16">
    <location>
        <begin position="395"/>
        <end position="404"/>
    </location>
</feature>
<feature type="compositionally biased region" description="Polar residues" evidence="16">
    <location>
        <begin position="757"/>
        <end position="789"/>
    </location>
</feature>
<dbReference type="GO" id="GO:0072686">
    <property type="term" value="C:mitotic spindle"/>
    <property type="evidence" value="ECO:0007669"/>
    <property type="project" value="InterPro"/>
</dbReference>
<evidence type="ECO:0000256" key="6">
    <source>
        <dbReference type="ARBA" id="ARBA00022454"/>
    </source>
</evidence>
<name>A0A9P6PNK8_9FUNG</name>
<dbReference type="OrthoDB" id="5573898at2759"/>
<feature type="region of interest" description="Disordered" evidence="16">
    <location>
        <begin position="297"/>
        <end position="355"/>
    </location>
</feature>
<feature type="region of interest" description="Disordered" evidence="16">
    <location>
        <begin position="866"/>
        <end position="900"/>
    </location>
</feature>
<proteinExistence type="inferred from homology"/>
<feature type="region of interest" description="Disordered" evidence="16">
    <location>
        <begin position="912"/>
        <end position="951"/>
    </location>
</feature>
<comment type="similarity">
    <text evidence="4">Belongs to the DASH complex ASK1 family.</text>
</comment>
<keyword evidence="6" id="KW-0158">Chromosome</keyword>
<comment type="subcellular location">
    <subcellularLocation>
        <location evidence="3">Chromosome</location>
        <location evidence="3">Centromere</location>
        <location evidence="3">Kinetochore</location>
    </subcellularLocation>
    <subcellularLocation>
        <location evidence="2">Cytoplasm</location>
        <location evidence="2">Cytoskeleton</location>
        <location evidence="2">Spindle</location>
    </subcellularLocation>
    <subcellularLocation>
        <location evidence="1">Nucleus</location>
    </subcellularLocation>
</comment>
<dbReference type="PANTHER" id="PTHR28200:SF1">
    <property type="entry name" value="DASH COMPLEX SUBUNIT ASK1"/>
    <property type="match status" value="1"/>
</dbReference>